<feature type="compositionally biased region" description="Polar residues" evidence="1">
    <location>
        <begin position="169"/>
        <end position="184"/>
    </location>
</feature>
<reference evidence="3" key="1">
    <citation type="submission" date="2016-11" db="EMBL/GenBank/DDBJ databases">
        <authorList>
            <person name="Schniete J.K."/>
            <person name="Salih T."/>
            <person name="Algora Gallardo L."/>
            <person name="Martinez Fernandez S."/>
            <person name="Herron P.R."/>
        </authorList>
    </citation>
    <scope>NUCLEOTIDE SEQUENCE [LARGE SCALE GENOMIC DNA]</scope>
    <source>
        <strain evidence="3">DSM 41896</strain>
    </source>
</reference>
<dbReference type="AlphaFoldDB" id="A0A1V6MW80"/>
<sequence>MVFDNIFNFANQGAGLFSVTTEGTKRQPGADVDFEDSEEDTYDDKSTSLFNNAIHGASSRAKVVQEQSPEARAVLGFLGSFIQTTQTSAEAQAQYAGNASSVSDAASDGMKKASEKVREEDGLQKNKDLEKTPDKSVYAKAPKAPEAPRAAEAPAAPKPTAEVPKTLGETRTTEATAQNPSGSQ</sequence>
<evidence type="ECO:0000256" key="1">
    <source>
        <dbReference type="SAM" id="MobiDB-lite"/>
    </source>
</evidence>
<proteinExistence type="predicted"/>
<evidence type="ECO:0000313" key="2">
    <source>
        <dbReference type="EMBL" id="OQD56689.1"/>
    </source>
</evidence>
<evidence type="ECO:0000313" key="3">
    <source>
        <dbReference type="Proteomes" id="UP000184286"/>
    </source>
</evidence>
<reference evidence="2 3" key="2">
    <citation type="submission" date="2017-02" db="EMBL/GenBank/DDBJ databases">
        <title>Draft genome sequence of Streptomyces phaeoluteigriseus type strain DSM41896.</title>
        <authorList>
            <person name="Salih T.S."/>
            <person name="Algora Gallardo L."/>
            <person name="Melo Santos T."/>
            <person name="Filgueira Martinez S."/>
            <person name="Herron P.R."/>
        </authorList>
    </citation>
    <scope>NUCLEOTIDE SEQUENCE [LARGE SCALE GENOMIC DNA]</scope>
    <source>
        <strain evidence="2 3">DSM 41896</strain>
    </source>
</reference>
<feature type="compositionally biased region" description="Basic and acidic residues" evidence="1">
    <location>
        <begin position="109"/>
        <end position="134"/>
    </location>
</feature>
<feature type="region of interest" description="Disordered" evidence="1">
    <location>
        <begin position="87"/>
        <end position="184"/>
    </location>
</feature>
<gene>
    <name evidence="2" type="ORF">BM536_008375</name>
</gene>
<protein>
    <submittedName>
        <fullName evidence="2">Uncharacterized protein</fullName>
    </submittedName>
</protein>
<dbReference type="OrthoDB" id="4326951at2"/>
<name>A0A1V6MW80_9ACTN</name>
<dbReference type="Proteomes" id="UP000184286">
    <property type="component" value="Unassembled WGS sequence"/>
</dbReference>
<feature type="compositionally biased region" description="Low complexity" evidence="1">
    <location>
        <begin position="139"/>
        <end position="165"/>
    </location>
</feature>
<comment type="caution">
    <text evidence="2">The sequence shown here is derived from an EMBL/GenBank/DDBJ whole genome shotgun (WGS) entry which is preliminary data.</text>
</comment>
<dbReference type="RefSeq" id="WP_073493792.1">
    <property type="nucleotide sequence ID" value="NZ_MPOH02000009.1"/>
</dbReference>
<feature type="compositionally biased region" description="Low complexity" evidence="1">
    <location>
        <begin position="87"/>
        <end position="96"/>
    </location>
</feature>
<organism evidence="2 3">
    <name type="scientific">Streptomyces phaeoluteigriseus</name>
    <dbReference type="NCBI Taxonomy" id="114686"/>
    <lineage>
        <taxon>Bacteria</taxon>
        <taxon>Bacillati</taxon>
        <taxon>Actinomycetota</taxon>
        <taxon>Actinomycetes</taxon>
        <taxon>Kitasatosporales</taxon>
        <taxon>Streptomycetaceae</taxon>
        <taxon>Streptomyces</taxon>
        <taxon>Streptomyces aurantiacus group</taxon>
    </lineage>
</organism>
<accession>A0A1V6MW80</accession>
<feature type="region of interest" description="Disordered" evidence="1">
    <location>
        <begin position="24"/>
        <end position="44"/>
    </location>
</feature>
<dbReference type="EMBL" id="MPOH02000009">
    <property type="protein sequence ID" value="OQD56689.1"/>
    <property type="molecule type" value="Genomic_DNA"/>
</dbReference>
<feature type="compositionally biased region" description="Acidic residues" evidence="1">
    <location>
        <begin position="32"/>
        <end position="42"/>
    </location>
</feature>